<accession>A0A2W2D909</accession>
<comment type="caution">
    <text evidence="1">The sequence shown here is derived from an EMBL/GenBank/DDBJ whole genome shotgun (WGS) entry which is preliminary data.</text>
</comment>
<gene>
    <name evidence="1" type="ORF">C1I99_09715</name>
</gene>
<dbReference type="EMBL" id="POUB01000045">
    <property type="protein sequence ID" value="PZG00369.1"/>
    <property type="molecule type" value="Genomic_DNA"/>
</dbReference>
<dbReference type="Pfam" id="PF04237">
    <property type="entry name" value="YjbR"/>
    <property type="match status" value="1"/>
</dbReference>
<dbReference type="RefSeq" id="WP_111133882.1">
    <property type="nucleotide sequence ID" value="NZ_POUB01000045.1"/>
</dbReference>
<dbReference type="InterPro" id="IPR038056">
    <property type="entry name" value="YjbR-like_sf"/>
</dbReference>
<dbReference type="SUPFAM" id="SSF142906">
    <property type="entry name" value="YjbR-like"/>
    <property type="match status" value="1"/>
</dbReference>
<dbReference type="InterPro" id="IPR058532">
    <property type="entry name" value="YjbR/MT2646/Rv2570-like"/>
</dbReference>
<dbReference type="PANTHER" id="PTHR35145:SF1">
    <property type="entry name" value="CYTOPLASMIC PROTEIN"/>
    <property type="match status" value="1"/>
</dbReference>
<dbReference type="InterPro" id="IPR007351">
    <property type="entry name" value="YjbR"/>
</dbReference>
<dbReference type="OrthoDB" id="3194910at2"/>
<proteinExistence type="predicted"/>
<organism evidence="1 2">
    <name type="scientific">Micromonospora deserti</name>
    <dbReference type="NCBI Taxonomy" id="2070366"/>
    <lineage>
        <taxon>Bacteria</taxon>
        <taxon>Bacillati</taxon>
        <taxon>Actinomycetota</taxon>
        <taxon>Actinomycetes</taxon>
        <taxon>Micromonosporales</taxon>
        <taxon>Micromonosporaceae</taxon>
        <taxon>Micromonospora</taxon>
    </lineage>
</organism>
<dbReference type="Proteomes" id="UP000248749">
    <property type="component" value="Unassembled WGS sequence"/>
</dbReference>
<evidence type="ECO:0000313" key="2">
    <source>
        <dbReference type="Proteomes" id="UP000248749"/>
    </source>
</evidence>
<reference evidence="1 2" key="1">
    <citation type="submission" date="2018-01" db="EMBL/GenBank/DDBJ databases">
        <title>Draft genome sequence of Salinispora sp. 13K206.</title>
        <authorList>
            <person name="Sahin N."/>
            <person name="Saygin H."/>
            <person name="Ay H."/>
        </authorList>
    </citation>
    <scope>NUCLEOTIDE SEQUENCE [LARGE SCALE GENOMIC DNA]</scope>
    <source>
        <strain evidence="1 2">13K206</strain>
    </source>
</reference>
<dbReference type="AlphaFoldDB" id="A0A2W2D909"/>
<dbReference type="PANTHER" id="PTHR35145">
    <property type="entry name" value="CYTOPLASMIC PROTEIN-RELATED"/>
    <property type="match status" value="1"/>
</dbReference>
<keyword evidence="2" id="KW-1185">Reference proteome</keyword>
<protein>
    <recommendedName>
        <fullName evidence="3">DNA-binding protein (MmcQ/YjbR family)</fullName>
    </recommendedName>
</protein>
<evidence type="ECO:0000313" key="1">
    <source>
        <dbReference type="EMBL" id="PZG00369.1"/>
    </source>
</evidence>
<evidence type="ECO:0008006" key="3">
    <source>
        <dbReference type="Google" id="ProtNLM"/>
    </source>
</evidence>
<sequence>MKREEMLTYCLAKPGAWLDRPWEGDEVVKVGGRIFAFLGSGGGDPTVGVKCGPNREAADEWLHRHPGDATVMAYIGRSGWNTLRLAGGIDDEELIEAVDESYDAVVAKLPKRERPAAG</sequence>
<name>A0A2W2D909_9ACTN</name>
<dbReference type="Gene3D" id="3.90.1150.30">
    <property type="match status" value="1"/>
</dbReference>